<dbReference type="EMBL" id="JAAHFQ010000127">
    <property type="protein sequence ID" value="NER27715.1"/>
    <property type="molecule type" value="Genomic_DNA"/>
</dbReference>
<sequence length="94" mass="10069">MTQRMKGGTAIINGAGINVSPVFRASPIQKLTLMCTGKVQLRLLGTAITFSEVGSSVALNSQQLHSTQQQDSPRVQQKQNSSSQQLKRKAASQA</sequence>
<name>A0A6B3NA07_9CYAN</name>
<protein>
    <submittedName>
        <fullName evidence="2">Uncharacterized protein</fullName>
    </submittedName>
</protein>
<feature type="region of interest" description="Disordered" evidence="1">
    <location>
        <begin position="61"/>
        <end position="94"/>
    </location>
</feature>
<reference evidence="2" key="1">
    <citation type="submission" date="2019-11" db="EMBL/GenBank/DDBJ databases">
        <title>Genomic insights into an expanded diversity of filamentous marine cyanobacteria reveals the extraordinary biosynthetic potential of Moorea and Okeania.</title>
        <authorList>
            <person name="Ferreira Leao T."/>
            <person name="Wang M."/>
            <person name="Moss N."/>
            <person name="Da Silva R."/>
            <person name="Sanders J."/>
            <person name="Nurk S."/>
            <person name="Gurevich A."/>
            <person name="Humphrey G."/>
            <person name="Reher R."/>
            <person name="Zhu Q."/>
            <person name="Belda-Ferre P."/>
            <person name="Glukhov E."/>
            <person name="Rex R."/>
            <person name="Dorrestein P.C."/>
            <person name="Knight R."/>
            <person name="Pevzner P."/>
            <person name="Gerwick W.H."/>
            <person name="Gerwick L."/>
        </authorList>
    </citation>
    <scope>NUCLEOTIDE SEQUENCE</scope>
    <source>
        <strain evidence="2">SIO1C4</strain>
    </source>
</reference>
<gene>
    <name evidence="2" type="ORF">F6J89_08795</name>
</gene>
<organism evidence="2">
    <name type="scientific">Symploca sp. SIO1C4</name>
    <dbReference type="NCBI Taxonomy" id="2607765"/>
    <lineage>
        <taxon>Bacteria</taxon>
        <taxon>Bacillati</taxon>
        <taxon>Cyanobacteriota</taxon>
        <taxon>Cyanophyceae</taxon>
        <taxon>Coleofasciculales</taxon>
        <taxon>Coleofasciculaceae</taxon>
        <taxon>Symploca</taxon>
    </lineage>
</organism>
<comment type="caution">
    <text evidence="2">The sequence shown here is derived from an EMBL/GenBank/DDBJ whole genome shotgun (WGS) entry which is preliminary data.</text>
</comment>
<feature type="compositionally biased region" description="Polar residues" evidence="1">
    <location>
        <begin position="61"/>
        <end position="75"/>
    </location>
</feature>
<proteinExistence type="predicted"/>
<dbReference type="AlphaFoldDB" id="A0A6B3NA07"/>
<evidence type="ECO:0000256" key="1">
    <source>
        <dbReference type="SAM" id="MobiDB-lite"/>
    </source>
</evidence>
<feature type="compositionally biased region" description="Low complexity" evidence="1">
    <location>
        <begin position="76"/>
        <end position="85"/>
    </location>
</feature>
<accession>A0A6B3NA07</accession>
<evidence type="ECO:0000313" key="2">
    <source>
        <dbReference type="EMBL" id="NER27715.1"/>
    </source>
</evidence>